<evidence type="ECO:0000313" key="3">
    <source>
        <dbReference type="Proteomes" id="UP000535020"/>
    </source>
</evidence>
<dbReference type="Proteomes" id="UP000535020">
    <property type="component" value="Unassembled WGS sequence"/>
</dbReference>
<keyword evidence="1" id="KW-0812">Transmembrane</keyword>
<evidence type="ECO:0000313" key="2">
    <source>
        <dbReference type="EMBL" id="NYA72091.1"/>
    </source>
</evidence>
<keyword evidence="1" id="KW-1133">Transmembrane helix</keyword>
<gene>
    <name evidence="2" type="ORF">HZF10_14270</name>
</gene>
<protein>
    <submittedName>
        <fullName evidence="2">Uncharacterized protein</fullName>
    </submittedName>
</protein>
<proteinExistence type="predicted"/>
<dbReference type="RefSeq" id="WP_176006897.1">
    <property type="nucleotide sequence ID" value="NZ_JABWMI010000015.1"/>
</dbReference>
<name>A0A7Y9C673_9FLAO</name>
<organism evidence="2 3">
    <name type="scientific">Flavobacterium agri</name>
    <dbReference type="NCBI Taxonomy" id="2743471"/>
    <lineage>
        <taxon>Bacteria</taxon>
        <taxon>Pseudomonadati</taxon>
        <taxon>Bacteroidota</taxon>
        <taxon>Flavobacteriia</taxon>
        <taxon>Flavobacteriales</taxon>
        <taxon>Flavobacteriaceae</taxon>
        <taxon>Flavobacterium</taxon>
    </lineage>
</organism>
<dbReference type="EMBL" id="JACBJI010000006">
    <property type="protein sequence ID" value="NYA72091.1"/>
    <property type="molecule type" value="Genomic_DNA"/>
</dbReference>
<keyword evidence="3" id="KW-1185">Reference proteome</keyword>
<evidence type="ECO:0000256" key="1">
    <source>
        <dbReference type="SAM" id="Phobius"/>
    </source>
</evidence>
<feature type="transmembrane region" description="Helical" evidence="1">
    <location>
        <begin position="42"/>
        <end position="60"/>
    </location>
</feature>
<reference evidence="2 3" key="1">
    <citation type="submission" date="2020-07" db="EMBL/GenBank/DDBJ databases">
        <authorList>
            <person name="Sun Q."/>
        </authorList>
    </citation>
    <scope>NUCLEOTIDE SEQUENCE [LARGE SCALE GENOMIC DNA]</scope>
    <source>
        <strain evidence="2 3">MAH-1</strain>
    </source>
</reference>
<comment type="caution">
    <text evidence="2">The sequence shown here is derived from an EMBL/GenBank/DDBJ whole genome shotgun (WGS) entry which is preliminary data.</text>
</comment>
<sequence>MRIHGLAGVWVLGLGIVCGSVLAVFIVVGLLRALNDRSFNTVFPSLIGILAICIVIFSPIERILEAMKAERILEGKCEHTVSTAWIVLRKDGTFEYSPAMFLEPKEYEGTFVHKGDSILLSFRNSVPQTSAKMVFRSELGKTYLHGYDSVENVYHDFYLELNKLEK</sequence>
<dbReference type="AlphaFoldDB" id="A0A7Y9C673"/>
<keyword evidence="1" id="KW-0472">Membrane</keyword>
<accession>A0A7Y9C673</accession>
<feature type="transmembrane region" description="Helical" evidence="1">
    <location>
        <begin position="7"/>
        <end position="30"/>
    </location>
</feature>